<dbReference type="Proteomes" id="UP001145742">
    <property type="component" value="Unassembled WGS sequence"/>
</dbReference>
<feature type="region of interest" description="Disordered" evidence="1">
    <location>
        <begin position="1"/>
        <end position="33"/>
    </location>
</feature>
<protein>
    <submittedName>
        <fullName evidence="2">Uncharacterized protein</fullName>
    </submittedName>
</protein>
<evidence type="ECO:0000256" key="1">
    <source>
        <dbReference type="SAM" id="MobiDB-lite"/>
    </source>
</evidence>
<comment type="caution">
    <text evidence="2">The sequence shown here is derived from an EMBL/GenBank/DDBJ whole genome shotgun (WGS) entry which is preliminary data.</text>
</comment>
<keyword evidence="3" id="KW-1185">Reference proteome</keyword>
<feature type="compositionally biased region" description="Basic and acidic residues" evidence="1">
    <location>
        <begin position="1"/>
        <end position="22"/>
    </location>
</feature>
<evidence type="ECO:0000313" key="2">
    <source>
        <dbReference type="EMBL" id="KAJ7420639.1"/>
    </source>
</evidence>
<organism evidence="2 3">
    <name type="scientific">Willisornis vidua</name>
    <name type="common">Xingu scale-backed antbird</name>
    <dbReference type="NCBI Taxonomy" id="1566151"/>
    <lineage>
        <taxon>Eukaryota</taxon>
        <taxon>Metazoa</taxon>
        <taxon>Chordata</taxon>
        <taxon>Craniata</taxon>
        <taxon>Vertebrata</taxon>
        <taxon>Euteleostomi</taxon>
        <taxon>Archelosauria</taxon>
        <taxon>Archosauria</taxon>
        <taxon>Dinosauria</taxon>
        <taxon>Saurischia</taxon>
        <taxon>Theropoda</taxon>
        <taxon>Coelurosauria</taxon>
        <taxon>Aves</taxon>
        <taxon>Neognathae</taxon>
        <taxon>Neoaves</taxon>
        <taxon>Telluraves</taxon>
        <taxon>Australaves</taxon>
        <taxon>Passeriformes</taxon>
        <taxon>Thamnophilidae</taxon>
        <taxon>Willisornis</taxon>
    </lineage>
</organism>
<evidence type="ECO:0000313" key="3">
    <source>
        <dbReference type="Proteomes" id="UP001145742"/>
    </source>
</evidence>
<name>A0ABQ9DFI5_9PASS</name>
<sequence length="181" mass="20230">MDEKEEEEEKGKGKGKKMEMKKREKRRRGQDKLSSHKNLNNLFNLSEEMYCTAWLPLMSTIAISQQKHGNETQIYFISPAGDEAETLIRGGKNGAESTFVDFSGSWDEDYWGYGLAEVLQGHQGPTGLIGSPQLLFLPILHPNFSREAVDASSLKVFKAWLGGAWINLVEGVFQTMTGGLD</sequence>
<gene>
    <name evidence="2" type="ORF">WISP_47468</name>
</gene>
<dbReference type="EMBL" id="WHWB01033302">
    <property type="protein sequence ID" value="KAJ7420639.1"/>
    <property type="molecule type" value="Genomic_DNA"/>
</dbReference>
<reference evidence="2" key="1">
    <citation type="submission" date="2019-10" db="EMBL/GenBank/DDBJ databases">
        <authorList>
            <person name="Soares A.E.R."/>
            <person name="Aleixo A."/>
            <person name="Schneider P."/>
            <person name="Miyaki C.Y."/>
            <person name="Schneider M.P."/>
            <person name="Mello C."/>
            <person name="Vasconcelos A.T.R."/>
        </authorList>
    </citation>
    <scope>NUCLEOTIDE SEQUENCE</scope>
    <source>
        <tissue evidence="2">Muscle</tissue>
    </source>
</reference>
<accession>A0ABQ9DFI5</accession>
<proteinExistence type="predicted"/>